<dbReference type="RefSeq" id="WP_053006494.1">
    <property type="nucleotide sequence ID" value="NZ_LDZY01000014.1"/>
</dbReference>
<keyword evidence="1" id="KW-0802">TPR repeat</keyword>
<organism evidence="2 3">
    <name type="scientific">Desulfosporosinus acididurans</name>
    <dbReference type="NCBI Taxonomy" id="476652"/>
    <lineage>
        <taxon>Bacteria</taxon>
        <taxon>Bacillati</taxon>
        <taxon>Bacillota</taxon>
        <taxon>Clostridia</taxon>
        <taxon>Eubacteriales</taxon>
        <taxon>Desulfitobacteriaceae</taxon>
        <taxon>Desulfosporosinus</taxon>
    </lineage>
</organism>
<dbReference type="PROSITE" id="PS50005">
    <property type="entry name" value="TPR"/>
    <property type="match status" value="1"/>
</dbReference>
<dbReference type="EMBL" id="LDZY01000014">
    <property type="protein sequence ID" value="KLU64487.1"/>
    <property type="molecule type" value="Genomic_DNA"/>
</dbReference>
<gene>
    <name evidence="2" type="ORF">DEAC_c36890</name>
</gene>
<reference evidence="2 3" key="1">
    <citation type="submission" date="2015-06" db="EMBL/GenBank/DDBJ databases">
        <title>Draft genome of the moderately acidophilic sulfate reducer Candidatus Desulfosporosinus acididurans strain M1.</title>
        <authorList>
            <person name="Poehlein A."/>
            <person name="Petzsch P."/>
            <person name="Johnson B.D."/>
            <person name="Schloemann M."/>
            <person name="Daniel R."/>
            <person name="Muehling M."/>
        </authorList>
    </citation>
    <scope>NUCLEOTIDE SEQUENCE [LARGE SCALE GENOMIC DNA]</scope>
    <source>
        <strain evidence="2 3">M1</strain>
    </source>
</reference>
<dbReference type="PATRIC" id="fig|476652.3.peg.3900"/>
<dbReference type="Gene3D" id="1.25.40.10">
    <property type="entry name" value="Tetratricopeptide repeat domain"/>
    <property type="match status" value="1"/>
</dbReference>
<evidence type="ECO:0000256" key="1">
    <source>
        <dbReference type="PROSITE-ProRule" id="PRU00339"/>
    </source>
</evidence>
<accession>A0A0J1FM97</accession>
<name>A0A0J1FM97_9FIRM</name>
<keyword evidence="3" id="KW-1185">Reference proteome</keyword>
<protein>
    <submittedName>
        <fullName evidence="2">Uncharacterized protein</fullName>
    </submittedName>
</protein>
<proteinExistence type="predicted"/>
<dbReference type="InterPro" id="IPR019734">
    <property type="entry name" value="TPR_rpt"/>
</dbReference>
<comment type="caution">
    <text evidence="2">The sequence shown here is derived from an EMBL/GenBank/DDBJ whole genome shotgun (WGS) entry which is preliminary data.</text>
</comment>
<dbReference type="SUPFAM" id="SSF48452">
    <property type="entry name" value="TPR-like"/>
    <property type="match status" value="1"/>
</dbReference>
<evidence type="ECO:0000313" key="2">
    <source>
        <dbReference type="EMBL" id="KLU64487.1"/>
    </source>
</evidence>
<dbReference type="STRING" id="476652.DEAC_c36890"/>
<sequence>MDIDNKNIDLSNRSKELDDNIEDDGYEDWEDDYELISKGDYEGLKKLRQMIAKNNPEDIDAQWRLGEAYILCKEHEKAIDFFEPLYRANPDFEDIEYSILDALFALGKSERDFKWVTVPVILRLDKKTSDFCYDYLKGKRKARELDDVFCQLLVEGYLTFDEEELLNHLTKDGRFEFQIDTPIQSSLVSVKKRKINR</sequence>
<dbReference type="AlphaFoldDB" id="A0A0J1FM97"/>
<dbReference type="InterPro" id="IPR011990">
    <property type="entry name" value="TPR-like_helical_dom_sf"/>
</dbReference>
<dbReference type="Proteomes" id="UP000036356">
    <property type="component" value="Unassembled WGS sequence"/>
</dbReference>
<feature type="repeat" description="TPR" evidence="1">
    <location>
        <begin position="59"/>
        <end position="92"/>
    </location>
</feature>
<evidence type="ECO:0000313" key="3">
    <source>
        <dbReference type="Proteomes" id="UP000036356"/>
    </source>
</evidence>